<dbReference type="Proteomes" id="UP000076632">
    <property type="component" value="Unassembled WGS sequence"/>
</dbReference>
<organism evidence="1 2">
    <name type="scientific">Xylona heveae (strain CBS 132557 / TC161)</name>
    <dbReference type="NCBI Taxonomy" id="1328760"/>
    <lineage>
        <taxon>Eukaryota</taxon>
        <taxon>Fungi</taxon>
        <taxon>Dikarya</taxon>
        <taxon>Ascomycota</taxon>
        <taxon>Pezizomycotina</taxon>
        <taxon>Xylonomycetes</taxon>
        <taxon>Xylonales</taxon>
        <taxon>Xylonaceae</taxon>
        <taxon>Xylona</taxon>
    </lineage>
</organism>
<dbReference type="OrthoDB" id="128867at2759"/>
<keyword evidence="2" id="KW-1185">Reference proteome</keyword>
<dbReference type="AlphaFoldDB" id="A0A165F7P2"/>
<sequence>MEYAHANEFRLGLGFDVDIETGLIAAARDDRRVQLFSLHTAEKISVLALSKCFEDFPKCVKFSEVPKHPFEPNDLAISSGAAIENLTWRKESPCALR</sequence>
<name>A0A165F7P2_XYLHT</name>
<dbReference type="RefSeq" id="XP_018186226.1">
    <property type="nucleotide sequence ID" value="XM_018329523.1"/>
</dbReference>
<dbReference type="EMBL" id="KV407462">
    <property type="protein sequence ID" value="KZF20671.1"/>
    <property type="molecule type" value="Genomic_DNA"/>
</dbReference>
<reference evidence="1 2" key="1">
    <citation type="journal article" date="2016" name="Fungal Biol.">
        <title>The genome of Xylona heveae provides a window into fungal endophytism.</title>
        <authorList>
            <person name="Gazis R."/>
            <person name="Kuo A."/>
            <person name="Riley R."/>
            <person name="LaButti K."/>
            <person name="Lipzen A."/>
            <person name="Lin J."/>
            <person name="Amirebrahimi M."/>
            <person name="Hesse C.N."/>
            <person name="Spatafora J.W."/>
            <person name="Henrissat B."/>
            <person name="Hainaut M."/>
            <person name="Grigoriev I.V."/>
            <person name="Hibbett D.S."/>
        </authorList>
    </citation>
    <scope>NUCLEOTIDE SEQUENCE [LARGE SCALE GENOMIC DNA]</scope>
    <source>
        <strain evidence="1 2">TC161</strain>
    </source>
</reference>
<dbReference type="InParanoid" id="A0A165F7P2"/>
<protein>
    <submittedName>
        <fullName evidence="1">Uncharacterized protein</fullName>
    </submittedName>
</protein>
<gene>
    <name evidence="1" type="ORF">L228DRAFT_176899</name>
</gene>
<accession>A0A165F7P2</accession>
<evidence type="ECO:0000313" key="2">
    <source>
        <dbReference type="Proteomes" id="UP000076632"/>
    </source>
</evidence>
<evidence type="ECO:0000313" key="1">
    <source>
        <dbReference type="EMBL" id="KZF20671.1"/>
    </source>
</evidence>
<proteinExistence type="predicted"/>
<dbReference type="GeneID" id="28894660"/>